<reference evidence="2" key="1">
    <citation type="journal article" date="2020" name="mSystems">
        <title>Genome- and Community-Level Interaction Insights into Carbon Utilization and Element Cycling Functions of Hydrothermarchaeota in Hydrothermal Sediment.</title>
        <authorList>
            <person name="Zhou Z."/>
            <person name="Liu Y."/>
            <person name="Xu W."/>
            <person name="Pan J."/>
            <person name="Luo Z.H."/>
            <person name="Li M."/>
        </authorList>
    </citation>
    <scope>NUCLEOTIDE SEQUENCE [LARGE SCALE GENOMIC DNA]</scope>
    <source>
        <strain evidence="2">HyVt-493</strain>
    </source>
</reference>
<dbReference type="GO" id="GO:0016788">
    <property type="term" value="F:hydrolase activity, acting on ester bonds"/>
    <property type="evidence" value="ECO:0007669"/>
    <property type="project" value="InterPro"/>
</dbReference>
<dbReference type="Pfam" id="PF07819">
    <property type="entry name" value="PGAP1"/>
    <property type="match status" value="1"/>
</dbReference>
<protein>
    <recommendedName>
        <fullName evidence="1">GPI inositol-deacylase PGAP1-like alpha/beta domain-containing protein</fullName>
    </recommendedName>
</protein>
<dbReference type="Gene3D" id="3.40.50.1820">
    <property type="entry name" value="alpha/beta hydrolase"/>
    <property type="match status" value="1"/>
</dbReference>
<dbReference type="EMBL" id="DRMS01000184">
    <property type="protein sequence ID" value="HFC92094.1"/>
    <property type="molecule type" value="Genomic_DNA"/>
</dbReference>
<dbReference type="InterPro" id="IPR012908">
    <property type="entry name" value="PGAP1-ab_dom-like"/>
</dbReference>
<feature type="domain" description="GPI inositol-deacylase PGAP1-like alpha/beta" evidence="1">
    <location>
        <begin position="114"/>
        <end position="157"/>
    </location>
</feature>
<sequence length="283" mass="31316">MTTQSKKFSFLLGILLLTLFVLPTSVQAKTMVLIHGYMADGMSWRTTGVTKGLMQAGWKDGGSYSFNQTEILTPINLQAGSDVFFTVDLPSKAPIEVQTRILGRYLNHLYAIRDEPFIFVGHSAGGIVGRYYLLIPTHVPASALITISTPHLGTPAANIAFSAGNSPLGIMLDALGENDIRNSRGLYADLREAKPNTFLYWLNQQVHPRIHYVSIIRANKAKTSPNKIDFIVPPKSQNMNNVWALRGQSLVYLTKENHFLSAKDGPFLVNVLKRISPKQGSFK</sequence>
<evidence type="ECO:0000313" key="2">
    <source>
        <dbReference type="EMBL" id="HFC92094.1"/>
    </source>
</evidence>
<evidence type="ECO:0000259" key="1">
    <source>
        <dbReference type="Pfam" id="PF07819"/>
    </source>
</evidence>
<organism evidence="2">
    <name type="scientific">Leucothrix mucor</name>
    <dbReference type="NCBI Taxonomy" id="45248"/>
    <lineage>
        <taxon>Bacteria</taxon>
        <taxon>Pseudomonadati</taxon>
        <taxon>Pseudomonadota</taxon>
        <taxon>Gammaproteobacteria</taxon>
        <taxon>Thiotrichales</taxon>
        <taxon>Thiotrichaceae</taxon>
        <taxon>Leucothrix</taxon>
    </lineage>
</organism>
<proteinExistence type="predicted"/>
<dbReference type="AlphaFoldDB" id="A0A7V2T271"/>
<comment type="caution">
    <text evidence="2">The sequence shown here is derived from an EMBL/GenBank/DDBJ whole genome shotgun (WGS) entry which is preliminary data.</text>
</comment>
<name>A0A7V2T271_LEUMU</name>
<dbReference type="InterPro" id="IPR029058">
    <property type="entry name" value="AB_hydrolase_fold"/>
</dbReference>
<gene>
    <name evidence="2" type="ORF">ENJ51_04705</name>
</gene>
<dbReference type="SUPFAM" id="SSF53474">
    <property type="entry name" value="alpha/beta-Hydrolases"/>
    <property type="match status" value="1"/>
</dbReference>
<accession>A0A7V2T271</accession>
<dbReference type="Proteomes" id="UP000885750">
    <property type="component" value="Unassembled WGS sequence"/>
</dbReference>